<dbReference type="RefSeq" id="WP_139948789.1">
    <property type="nucleotide sequence ID" value="NZ_CP040899.1"/>
</dbReference>
<dbReference type="Proteomes" id="UP000313948">
    <property type="component" value="Chromosome"/>
</dbReference>
<sequence length="299" mass="31498">MSSSAVAAIVALALVGCAPDEPPPTTVASAVVPTEPARYALCAELPAQPQPMPVERFDGWWNADPTSGQAALDPAEWPDPRMREHPRVAVVDTQSGGWTTWDRTICGQSDEFSPVIEKGWPDLSYVVVDLDTGEVLESAPIADVDGGAGLRTTSTASADIEANGWDVLGADEAAPYAALVREDDPWPGLRFVHAAKVTPTAVGGVYESADGVGFTFRLQREERMGDGGLAGREPRPLQIDGAEGWTYAGASWAFVADAVTPGCSASVHAVPVSTDVPPWPEGYDDYLAGTVLPRLLQAC</sequence>
<gene>
    <name evidence="1" type="ORF">FE251_11100</name>
</gene>
<name>A0ABX5VNP5_9MICO</name>
<keyword evidence="2" id="KW-1185">Reference proteome</keyword>
<evidence type="ECO:0000313" key="2">
    <source>
        <dbReference type="Proteomes" id="UP000313948"/>
    </source>
</evidence>
<reference evidence="1 2" key="1">
    <citation type="submission" date="2019-05" db="EMBL/GenBank/DDBJ databases">
        <title>Georgenia *** sp. nov., and Georgenia *** sp. nov., isolated from the intestinal contents of plateau pika (Ochotona curzoniae) in the Qinghai-Tibet plateau of China.</title>
        <authorList>
            <person name="Tian Z."/>
        </authorList>
    </citation>
    <scope>NUCLEOTIDE SEQUENCE [LARGE SCALE GENOMIC DNA]</scope>
    <source>
        <strain evidence="1 2">Z294</strain>
    </source>
</reference>
<evidence type="ECO:0000313" key="1">
    <source>
        <dbReference type="EMBL" id="QDB79860.1"/>
    </source>
</evidence>
<dbReference type="EMBL" id="CP040899">
    <property type="protein sequence ID" value="QDB79860.1"/>
    <property type="molecule type" value="Genomic_DNA"/>
</dbReference>
<accession>A0ABX5VNP5</accession>
<organism evidence="1 2">
    <name type="scientific">Georgenia wutianyii</name>
    <dbReference type="NCBI Taxonomy" id="2585135"/>
    <lineage>
        <taxon>Bacteria</taxon>
        <taxon>Bacillati</taxon>
        <taxon>Actinomycetota</taxon>
        <taxon>Actinomycetes</taxon>
        <taxon>Micrococcales</taxon>
        <taxon>Bogoriellaceae</taxon>
        <taxon>Georgenia</taxon>
    </lineage>
</organism>
<protein>
    <recommendedName>
        <fullName evidence="3">Lipoprotein</fullName>
    </recommendedName>
</protein>
<evidence type="ECO:0008006" key="3">
    <source>
        <dbReference type="Google" id="ProtNLM"/>
    </source>
</evidence>
<proteinExistence type="predicted"/>